<feature type="transmembrane region" description="Helical" evidence="2">
    <location>
        <begin position="121"/>
        <end position="141"/>
    </location>
</feature>
<accession>A0A6P4E4I8</accession>
<gene>
    <name evidence="4" type="primary">LOC107496661</name>
</gene>
<feature type="transmembrane region" description="Helical" evidence="2">
    <location>
        <begin position="161"/>
        <end position="178"/>
    </location>
</feature>
<dbReference type="AlphaFoldDB" id="A0A6P4E4I8"/>
<proteinExistence type="predicted"/>
<evidence type="ECO:0000256" key="2">
    <source>
        <dbReference type="SAM" id="Phobius"/>
    </source>
</evidence>
<feature type="region of interest" description="Disordered" evidence="1">
    <location>
        <begin position="213"/>
        <end position="291"/>
    </location>
</feature>
<keyword evidence="3" id="KW-1185">Reference proteome</keyword>
<dbReference type="GeneID" id="107496661"/>
<feature type="transmembrane region" description="Helical" evidence="2">
    <location>
        <begin position="14"/>
        <end position="36"/>
    </location>
</feature>
<evidence type="ECO:0000313" key="4">
    <source>
        <dbReference type="RefSeq" id="XP_015973455.2"/>
    </source>
</evidence>
<sequence length="357" mass="40015">MASLLCQLSKQESLWRLGSAVSAVVGSTCLALSSSLNHLIGAWKPWKVILYILFNIFPLLLVILFAKYWAEFRILLSIARNWQRYSRNPRFRPLISFLIMVVTTFLSYYSDKRKPDAYSVVSYMAFAITWLCLSRHIPFVFEELMESFMGLAIAQLMKIKLLLGGLIGILVCFCLVVLQCYADAPTVHHLHQRLIRETVIDVASLQLISQNHGITTPASDDDDDEDVSSSVVGENHGITNSATTPASDDDDDDDDEDDSSSGLSSSPLLDAPTPTGRDEIEDQSLPPFPDPTHQFLIRFGFQRHKNWMFRNPSLINYRPVIVSSIPHVGSTSLKQRVFSTNSSSAPPQRSVQNNIFS</sequence>
<keyword evidence="2" id="KW-0812">Transmembrane</keyword>
<reference evidence="4" key="2">
    <citation type="submission" date="2025-08" db="UniProtKB">
        <authorList>
            <consortium name="RefSeq"/>
        </authorList>
    </citation>
    <scope>IDENTIFICATION</scope>
    <source>
        <tissue evidence="4">Whole plant</tissue>
    </source>
</reference>
<feature type="transmembrane region" description="Helical" evidence="2">
    <location>
        <begin position="91"/>
        <end position="109"/>
    </location>
</feature>
<dbReference type="Proteomes" id="UP000515211">
    <property type="component" value="Chromosome 7"/>
</dbReference>
<dbReference type="KEGG" id="adu:107496661"/>
<protein>
    <submittedName>
        <fullName evidence="4">Uncharacterized protein LOC107496661 isoform X1</fullName>
    </submittedName>
</protein>
<keyword evidence="2" id="KW-0472">Membrane</keyword>
<keyword evidence="2" id="KW-1133">Transmembrane helix</keyword>
<evidence type="ECO:0000256" key="1">
    <source>
        <dbReference type="SAM" id="MobiDB-lite"/>
    </source>
</evidence>
<evidence type="ECO:0000313" key="3">
    <source>
        <dbReference type="Proteomes" id="UP000515211"/>
    </source>
</evidence>
<organism evidence="3 4">
    <name type="scientific">Arachis duranensis</name>
    <name type="common">Wild peanut</name>
    <dbReference type="NCBI Taxonomy" id="130453"/>
    <lineage>
        <taxon>Eukaryota</taxon>
        <taxon>Viridiplantae</taxon>
        <taxon>Streptophyta</taxon>
        <taxon>Embryophyta</taxon>
        <taxon>Tracheophyta</taxon>
        <taxon>Spermatophyta</taxon>
        <taxon>Magnoliopsida</taxon>
        <taxon>eudicotyledons</taxon>
        <taxon>Gunneridae</taxon>
        <taxon>Pentapetalae</taxon>
        <taxon>rosids</taxon>
        <taxon>fabids</taxon>
        <taxon>Fabales</taxon>
        <taxon>Fabaceae</taxon>
        <taxon>Papilionoideae</taxon>
        <taxon>50 kb inversion clade</taxon>
        <taxon>dalbergioids sensu lato</taxon>
        <taxon>Dalbergieae</taxon>
        <taxon>Pterocarpus clade</taxon>
        <taxon>Arachis</taxon>
    </lineage>
</organism>
<reference evidence="3" key="1">
    <citation type="journal article" date="2016" name="Nat. Genet.">
        <title>The genome sequences of Arachis duranensis and Arachis ipaensis, the diploid ancestors of cultivated peanut.</title>
        <authorList>
            <person name="Bertioli D.J."/>
            <person name="Cannon S.B."/>
            <person name="Froenicke L."/>
            <person name="Huang G."/>
            <person name="Farmer A.D."/>
            <person name="Cannon E.K."/>
            <person name="Liu X."/>
            <person name="Gao D."/>
            <person name="Clevenger J."/>
            <person name="Dash S."/>
            <person name="Ren L."/>
            <person name="Moretzsohn M.C."/>
            <person name="Shirasawa K."/>
            <person name="Huang W."/>
            <person name="Vidigal B."/>
            <person name="Abernathy B."/>
            <person name="Chu Y."/>
            <person name="Niederhuth C.E."/>
            <person name="Umale P."/>
            <person name="Araujo A.C."/>
            <person name="Kozik A."/>
            <person name="Kim K.D."/>
            <person name="Burow M.D."/>
            <person name="Varshney R.K."/>
            <person name="Wang X."/>
            <person name="Zhang X."/>
            <person name="Barkley N."/>
            <person name="Guimaraes P.M."/>
            <person name="Isobe S."/>
            <person name="Guo B."/>
            <person name="Liao B."/>
            <person name="Stalker H.T."/>
            <person name="Schmitz R.J."/>
            <person name="Scheffler B.E."/>
            <person name="Leal-Bertioli S.C."/>
            <person name="Xun X."/>
            <person name="Jackson S.A."/>
            <person name="Michelmore R."/>
            <person name="Ozias-Akins P."/>
        </authorList>
    </citation>
    <scope>NUCLEOTIDE SEQUENCE [LARGE SCALE GENOMIC DNA]</scope>
    <source>
        <strain evidence="3">cv. V14167</strain>
    </source>
</reference>
<dbReference type="RefSeq" id="XP_015973455.2">
    <property type="nucleotide sequence ID" value="XM_016117969.3"/>
</dbReference>
<feature type="compositionally biased region" description="Polar residues" evidence="1">
    <location>
        <begin position="237"/>
        <end position="246"/>
    </location>
</feature>
<feature type="compositionally biased region" description="Low complexity" evidence="1">
    <location>
        <begin position="260"/>
        <end position="270"/>
    </location>
</feature>
<feature type="transmembrane region" description="Helical" evidence="2">
    <location>
        <begin position="48"/>
        <end position="70"/>
    </location>
</feature>
<name>A0A6P4E4I8_ARADU</name>
<feature type="compositionally biased region" description="Acidic residues" evidence="1">
    <location>
        <begin position="247"/>
        <end position="259"/>
    </location>
</feature>